<dbReference type="GO" id="GO:0003682">
    <property type="term" value="F:chromatin binding"/>
    <property type="evidence" value="ECO:0007669"/>
    <property type="project" value="TreeGrafter"/>
</dbReference>
<comment type="subcellular location">
    <subcellularLocation>
        <location evidence="1">Nucleus</location>
    </subcellularLocation>
</comment>
<dbReference type="PANTHER" id="PTHR47025:SF10">
    <property type="entry name" value="DNA-BINDING PROTEIN"/>
    <property type="match status" value="1"/>
</dbReference>
<evidence type="ECO:0000313" key="4">
    <source>
        <dbReference type="EMBL" id="VFU28739.1"/>
    </source>
</evidence>
<evidence type="ECO:0000256" key="1">
    <source>
        <dbReference type="ARBA" id="ARBA00004123"/>
    </source>
</evidence>
<evidence type="ECO:0000259" key="3">
    <source>
        <dbReference type="Pfam" id="PF16135"/>
    </source>
</evidence>
<evidence type="ECO:0000256" key="2">
    <source>
        <dbReference type="ARBA" id="ARBA00023242"/>
    </source>
</evidence>
<accession>A0A6N2KMB5</accession>
<sequence>MLDGVPVKYVSLSREELRGIIKGSGYLCGCQSCDYSKVLNAYEFERHADCKTKHPNNHIYFENGKTIYQIVQELRSTPESMLFDVIQTVFGAPINQKSFRIWKESFQAATRELQRIYGKEELNR</sequence>
<organism evidence="4">
    <name type="scientific">Salix viminalis</name>
    <name type="common">Common osier</name>
    <name type="synonym">Basket willow</name>
    <dbReference type="NCBI Taxonomy" id="40686"/>
    <lineage>
        <taxon>Eukaryota</taxon>
        <taxon>Viridiplantae</taxon>
        <taxon>Streptophyta</taxon>
        <taxon>Embryophyta</taxon>
        <taxon>Tracheophyta</taxon>
        <taxon>Spermatophyta</taxon>
        <taxon>Magnoliopsida</taxon>
        <taxon>eudicotyledons</taxon>
        <taxon>Gunneridae</taxon>
        <taxon>Pentapetalae</taxon>
        <taxon>rosids</taxon>
        <taxon>fabids</taxon>
        <taxon>Malpighiales</taxon>
        <taxon>Salicaceae</taxon>
        <taxon>Saliceae</taxon>
        <taxon>Salix</taxon>
    </lineage>
</organism>
<reference evidence="4" key="1">
    <citation type="submission" date="2019-03" db="EMBL/GenBank/DDBJ databases">
        <authorList>
            <person name="Mank J."/>
            <person name="Almeida P."/>
        </authorList>
    </citation>
    <scope>NUCLEOTIDE SEQUENCE</scope>
    <source>
        <strain evidence="4">78183</strain>
    </source>
</reference>
<dbReference type="GO" id="GO:0005634">
    <property type="term" value="C:nucleus"/>
    <property type="evidence" value="ECO:0007669"/>
    <property type="project" value="UniProtKB-SubCell"/>
</dbReference>
<dbReference type="GO" id="GO:0000977">
    <property type="term" value="F:RNA polymerase II transcription regulatory region sequence-specific DNA binding"/>
    <property type="evidence" value="ECO:0007669"/>
    <property type="project" value="TreeGrafter"/>
</dbReference>
<name>A0A6N2KMB5_SALVM</name>
<gene>
    <name evidence="4" type="ORF">SVIM_LOCUS97659</name>
</gene>
<dbReference type="EMBL" id="CAADRP010000447">
    <property type="protein sequence ID" value="VFU28739.1"/>
    <property type="molecule type" value="Genomic_DNA"/>
</dbReference>
<dbReference type="GO" id="GO:0042393">
    <property type="term" value="F:histone binding"/>
    <property type="evidence" value="ECO:0007669"/>
    <property type="project" value="TreeGrafter"/>
</dbReference>
<dbReference type="AlphaFoldDB" id="A0A6N2KMB5"/>
<dbReference type="InterPro" id="IPR032308">
    <property type="entry name" value="TDBD"/>
</dbReference>
<dbReference type="Pfam" id="PF16135">
    <property type="entry name" value="TDBD"/>
    <property type="match status" value="1"/>
</dbReference>
<dbReference type="GO" id="GO:0045944">
    <property type="term" value="P:positive regulation of transcription by RNA polymerase II"/>
    <property type="evidence" value="ECO:0007669"/>
    <property type="project" value="TreeGrafter"/>
</dbReference>
<dbReference type="PANTHER" id="PTHR47025">
    <property type="entry name" value="AUTOIMMUNE REGULATOR"/>
    <property type="match status" value="1"/>
</dbReference>
<proteinExistence type="predicted"/>
<protein>
    <recommendedName>
        <fullName evidence="3">Tify domain-containing protein</fullName>
    </recommendedName>
</protein>
<keyword evidence="2" id="KW-0539">Nucleus</keyword>
<feature type="domain" description="Tify" evidence="3">
    <location>
        <begin position="19"/>
        <end position="74"/>
    </location>
</feature>